<dbReference type="InterPro" id="IPR050301">
    <property type="entry name" value="NTE"/>
</dbReference>
<dbReference type="SUPFAM" id="SSF52151">
    <property type="entry name" value="FabD/lysophospholipase-like"/>
    <property type="match status" value="1"/>
</dbReference>
<keyword evidence="3 4" id="KW-0443">Lipid metabolism</keyword>
<evidence type="ECO:0000256" key="3">
    <source>
        <dbReference type="ARBA" id="ARBA00023098"/>
    </source>
</evidence>
<gene>
    <name evidence="6" type="ORF">ACG04Q_05100</name>
</gene>
<name>A0ABW7GG58_9BURK</name>
<evidence type="ECO:0000313" key="7">
    <source>
        <dbReference type="Proteomes" id="UP001606302"/>
    </source>
</evidence>
<evidence type="ECO:0000313" key="6">
    <source>
        <dbReference type="EMBL" id="MFG6460940.1"/>
    </source>
</evidence>
<keyword evidence="2 4" id="KW-0442">Lipid degradation</keyword>
<keyword evidence="1 4" id="KW-0378">Hydrolase</keyword>
<evidence type="ECO:0000259" key="5">
    <source>
        <dbReference type="PROSITE" id="PS51635"/>
    </source>
</evidence>
<dbReference type="Pfam" id="PF01734">
    <property type="entry name" value="Patatin"/>
    <property type="match status" value="1"/>
</dbReference>
<accession>A0ABW7GG58</accession>
<feature type="active site" description="Proton acceptor" evidence="4">
    <location>
        <position position="220"/>
    </location>
</feature>
<organism evidence="6 7">
    <name type="scientific">Pelomonas lactea</name>
    <dbReference type="NCBI Taxonomy" id="3299030"/>
    <lineage>
        <taxon>Bacteria</taxon>
        <taxon>Pseudomonadati</taxon>
        <taxon>Pseudomonadota</taxon>
        <taxon>Betaproteobacteria</taxon>
        <taxon>Burkholderiales</taxon>
        <taxon>Sphaerotilaceae</taxon>
        <taxon>Roseateles</taxon>
    </lineage>
</organism>
<dbReference type="InterPro" id="IPR002641">
    <property type="entry name" value="PNPLA_dom"/>
</dbReference>
<protein>
    <submittedName>
        <fullName evidence="6">Patatin-like phospholipase family protein</fullName>
    </submittedName>
</protein>
<comment type="caution">
    <text evidence="4">Lacks conserved residue(s) required for the propagation of feature annotation.</text>
</comment>
<dbReference type="PANTHER" id="PTHR14226">
    <property type="entry name" value="NEUROPATHY TARGET ESTERASE/SWISS CHEESE D.MELANOGASTER"/>
    <property type="match status" value="1"/>
</dbReference>
<reference evidence="6 7" key="1">
    <citation type="submission" date="2024-08" db="EMBL/GenBank/DDBJ databases">
        <authorList>
            <person name="Lu H."/>
        </authorList>
    </citation>
    <scope>NUCLEOTIDE SEQUENCE [LARGE SCALE GENOMIC DNA]</scope>
    <source>
        <strain evidence="6 7">DXS20W</strain>
    </source>
</reference>
<sequence>MHALPMTGLVLSGGGARAAYQVGVLRAIARIRRELQAGLPSTDNPFAVISGTSAGAINGAGLACQADDFDKAVERLVSVWAGFHADQVYRCDTLGLLTNGLRWMGVMSMGWAMRRLRPRSLLDNSPLGALLREVVPMHRLPSLLARRHLHALAISASSYSTGQHVTFYQSASPIPPWVRTQRIAAPTMLVHEHLLASSAIPFIFPATRLHHEGRGAWYGDGSMRQASPLSPAIHLGAKRLVIIGAGRAHQPQDDINDDPRYPSLAQVAGHAMASMFLDALSADIERMQRVNCTLDNLTAEQRAAHPLQPIESIVIAPSERLDEMASRHIHRLPRAVQLLLRSSGVRHGQRQGAALASYLLFEQSYTRELIDLGEQDGLAQREALARFLQPSEFTVARAQRLQASALVGLVPSA</sequence>
<comment type="caution">
    <text evidence="6">The sequence shown here is derived from an EMBL/GenBank/DDBJ whole genome shotgun (WGS) entry which is preliminary data.</text>
</comment>
<dbReference type="InterPro" id="IPR016035">
    <property type="entry name" value="Acyl_Trfase/lysoPLipase"/>
</dbReference>
<evidence type="ECO:0000256" key="2">
    <source>
        <dbReference type="ARBA" id="ARBA00022963"/>
    </source>
</evidence>
<dbReference type="PROSITE" id="PS51635">
    <property type="entry name" value="PNPLA"/>
    <property type="match status" value="1"/>
</dbReference>
<feature type="domain" description="PNPLA" evidence="5">
    <location>
        <begin position="9"/>
        <end position="233"/>
    </location>
</feature>
<evidence type="ECO:0000256" key="1">
    <source>
        <dbReference type="ARBA" id="ARBA00022801"/>
    </source>
</evidence>
<keyword evidence="7" id="KW-1185">Reference proteome</keyword>
<dbReference type="Proteomes" id="UP001606302">
    <property type="component" value="Unassembled WGS sequence"/>
</dbReference>
<feature type="short sequence motif" description="GXSXG" evidence="4">
    <location>
        <begin position="51"/>
        <end position="55"/>
    </location>
</feature>
<evidence type="ECO:0000256" key="4">
    <source>
        <dbReference type="PROSITE-ProRule" id="PRU01161"/>
    </source>
</evidence>
<proteinExistence type="predicted"/>
<feature type="active site" description="Nucleophile" evidence="4">
    <location>
        <position position="53"/>
    </location>
</feature>
<dbReference type="EMBL" id="JBIGHX010000002">
    <property type="protein sequence ID" value="MFG6460940.1"/>
    <property type="molecule type" value="Genomic_DNA"/>
</dbReference>
<dbReference type="RefSeq" id="WP_394509791.1">
    <property type="nucleotide sequence ID" value="NZ_JBIGHX010000002.1"/>
</dbReference>
<dbReference type="Gene3D" id="3.40.1090.10">
    <property type="entry name" value="Cytosolic phospholipase A2 catalytic domain"/>
    <property type="match status" value="1"/>
</dbReference>
<dbReference type="PANTHER" id="PTHR14226:SF57">
    <property type="entry name" value="BLR7027 PROTEIN"/>
    <property type="match status" value="1"/>
</dbReference>